<comment type="caution">
    <text evidence="1">The sequence shown here is derived from an EMBL/GenBank/DDBJ whole genome shotgun (WGS) entry which is preliminary data.</text>
</comment>
<organism evidence="1">
    <name type="scientific">marine sediment metagenome</name>
    <dbReference type="NCBI Taxonomy" id="412755"/>
    <lineage>
        <taxon>unclassified sequences</taxon>
        <taxon>metagenomes</taxon>
        <taxon>ecological metagenomes</taxon>
    </lineage>
</organism>
<dbReference type="EMBL" id="BARS01018153">
    <property type="protein sequence ID" value="GAF91310.1"/>
    <property type="molecule type" value="Genomic_DNA"/>
</dbReference>
<gene>
    <name evidence="1" type="ORF">S01H1_29582</name>
</gene>
<proteinExistence type="predicted"/>
<evidence type="ECO:0000313" key="1">
    <source>
        <dbReference type="EMBL" id="GAF91310.1"/>
    </source>
</evidence>
<reference evidence="1" key="1">
    <citation type="journal article" date="2014" name="Front. Microbiol.">
        <title>High frequency of phylogenetically diverse reductive dehalogenase-homologous genes in deep subseafloor sedimentary metagenomes.</title>
        <authorList>
            <person name="Kawai M."/>
            <person name="Futagami T."/>
            <person name="Toyoda A."/>
            <person name="Takaki Y."/>
            <person name="Nishi S."/>
            <person name="Hori S."/>
            <person name="Arai W."/>
            <person name="Tsubouchi T."/>
            <person name="Morono Y."/>
            <person name="Uchiyama I."/>
            <person name="Ito T."/>
            <person name="Fujiyama A."/>
            <person name="Inagaki F."/>
            <person name="Takami H."/>
        </authorList>
    </citation>
    <scope>NUCLEOTIDE SEQUENCE</scope>
    <source>
        <strain evidence="1">Expedition CK06-06</strain>
    </source>
</reference>
<feature type="non-terminal residue" evidence="1">
    <location>
        <position position="1"/>
    </location>
</feature>
<dbReference type="AlphaFoldDB" id="X0US53"/>
<accession>X0US53</accession>
<sequence length="276" mass="29200">GDTDLDDIVGGTAITVTDGANTVIAGNATVAVTAQSIGPIQIDTTSSNIAFDDAFHVTTAEVESLYMSKQYIDDAAAGLAEQGVKGDHIDSTSENFVFDGAYHYTSEDGVDSMFMSKQYIDDVAGSLTEEEVEDFVGGMLGGTETNITATYNDEDNDIDFVVDSEPWDSLGAWGNHVNVVTDSLASWANKVNTNYDHSQDNTQAHSDYVLNSGSDVMGGTLTADGLTLGQDENITLGSQTLDHNGTDFVFNDDVTISGIIVTSDTLTKGFVIQAPD</sequence>
<feature type="non-terminal residue" evidence="1">
    <location>
        <position position="276"/>
    </location>
</feature>
<protein>
    <submittedName>
        <fullName evidence="1">Uncharacterized protein</fullName>
    </submittedName>
</protein>
<name>X0US53_9ZZZZ</name>